<accession>A0A1F5Z1V4</accession>
<organism evidence="2 3">
    <name type="scientific">Candidatus Gottesmanbacteria bacterium RIFCSPHIGHO2_01_FULL_40_15</name>
    <dbReference type="NCBI Taxonomy" id="1798376"/>
    <lineage>
        <taxon>Bacteria</taxon>
        <taxon>Candidatus Gottesmaniibacteriota</taxon>
    </lineage>
</organism>
<name>A0A1F5Z1V4_9BACT</name>
<proteinExistence type="predicted"/>
<reference evidence="2 3" key="1">
    <citation type="journal article" date="2016" name="Nat. Commun.">
        <title>Thousands of microbial genomes shed light on interconnected biogeochemical processes in an aquifer system.</title>
        <authorList>
            <person name="Anantharaman K."/>
            <person name="Brown C.T."/>
            <person name="Hug L.A."/>
            <person name="Sharon I."/>
            <person name="Castelle C.J."/>
            <person name="Probst A.J."/>
            <person name="Thomas B.C."/>
            <person name="Singh A."/>
            <person name="Wilkins M.J."/>
            <person name="Karaoz U."/>
            <person name="Brodie E.L."/>
            <person name="Williams K.H."/>
            <person name="Hubbard S.S."/>
            <person name="Banfield J.F."/>
        </authorList>
    </citation>
    <scope>NUCLEOTIDE SEQUENCE [LARGE SCALE GENOMIC DNA]</scope>
</reference>
<dbReference type="EMBL" id="MFJF01000015">
    <property type="protein sequence ID" value="OGG06428.1"/>
    <property type="molecule type" value="Genomic_DNA"/>
</dbReference>
<evidence type="ECO:0000313" key="2">
    <source>
        <dbReference type="EMBL" id="OGG06428.1"/>
    </source>
</evidence>
<feature type="domain" description="Glycosyltransferase 2-like" evidence="1">
    <location>
        <begin position="4"/>
        <end position="165"/>
    </location>
</feature>
<dbReference type="Pfam" id="PF00535">
    <property type="entry name" value="Glycos_transf_2"/>
    <property type="match status" value="1"/>
</dbReference>
<comment type="caution">
    <text evidence="2">The sequence shown here is derived from an EMBL/GenBank/DDBJ whole genome shotgun (WGS) entry which is preliminary data.</text>
</comment>
<evidence type="ECO:0000259" key="1">
    <source>
        <dbReference type="Pfam" id="PF00535"/>
    </source>
</evidence>
<dbReference type="CDD" id="cd04186">
    <property type="entry name" value="GT_2_like_c"/>
    <property type="match status" value="1"/>
</dbReference>
<evidence type="ECO:0000313" key="3">
    <source>
        <dbReference type="Proteomes" id="UP000177354"/>
    </source>
</evidence>
<dbReference type="Proteomes" id="UP000177354">
    <property type="component" value="Unassembled WGS sequence"/>
</dbReference>
<dbReference type="Gene3D" id="3.90.550.10">
    <property type="entry name" value="Spore Coat Polysaccharide Biosynthesis Protein SpsA, Chain A"/>
    <property type="match status" value="1"/>
</dbReference>
<dbReference type="PANTHER" id="PTHR43179">
    <property type="entry name" value="RHAMNOSYLTRANSFERASE WBBL"/>
    <property type="match status" value="1"/>
</dbReference>
<gene>
    <name evidence="2" type="ORF">A2777_05615</name>
</gene>
<dbReference type="InterPro" id="IPR029044">
    <property type="entry name" value="Nucleotide-diphossugar_trans"/>
</dbReference>
<dbReference type="SUPFAM" id="SSF53448">
    <property type="entry name" value="Nucleotide-diphospho-sugar transferases"/>
    <property type="match status" value="1"/>
</dbReference>
<sequence>MKISIIIPNYNGRVLLEKNLPEVIKNSPAAEIIVVDDASGDDSVFFLKKNFPGIKIIGKNKNTGFSSTVNTGVEKAKGDLIILLNTDVYPKKDYVKPLLSYFNDPLTFAVGMLQESHEGGKIIKRGRGEGEFKKGFLIHRRGQIDKNDTLWVSGGAGIFRKSIWEKLGGFDEIFDPFYWEDIDLSFRAVKKGYKIWFEKNSVVVHRQSQGSIRNEYNPSRIKTIAYRNQFYFVRKNLTGADDRIAHYIWLPYHFINALKSGDWPFFMGFFPKKQ</sequence>
<dbReference type="InterPro" id="IPR001173">
    <property type="entry name" value="Glyco_trans_2-like"/>
</dbReference>
<dbReference type="PANTHER" id="PTHR43179:SF7">
    <property type="entry name" value="RHAMNOSYLTRANSFERASE WBBL"/>
    <property type="match status" value="1"/>
</dbReference>
<dbReference type="AlphaFoldDB" id="A0A1F5Z1V4"/>
<protein>
    <recommendedName>
        <fullName evidence="1">Glycosyltransferase 2-like domain-containing protein</fullName>
    </recommendedName>
</protein>